<keyword evidence="3" id="KW-1185">Reference proteome</keyword>
<feature type="compositionally biased region" description="Acidic residues" evidence="1">
    <location>
        <begin position="17"/>
        <end position="27"/>
    </location>
</feature>
<evidence type="ECO:0000313" key="2">
    <source>
        <dbReference type="EMBL" id="KAK6174270.1"/>
    </source>
</evidence>
<sequence>MNPVGMGESLNGMNPADMEEGLNDVNPDDVGERFLEMELYELMLNCGRLVSIFQTKSDTFDLCGEGSIIKSH</sequence>
<name>A0AAN8PQ60_PATCE</name>
<feature type="region of interest" description="Disordered" evidence="1">
    <location>
        <begin position="1"/>
        <end position="27"/>
    </location>
</feature>
<evidence type="ECO:0000313" key="3">
    <source>
        <dbReference type="Proteomes" id="UP001347796"/>
    </source>
</evidence>
<dbReference type="EMBL" id="JAZGQO010000011">
    <property type="protein sequence ID" value="KAK6174270.1"/>
    <property type="molecule type" value="Genomic_DNA"/>
</dbReference>
<dbReference type="AlphaFoldDB" id="A0AAN8PQ60"/>
<dbReference type="Proteomes" id="UP001347796">
    <property type="component" value="Unassembled WGS sequence"/>
</dbReference>
<comment type="caution">
    <text evidence="2">The sequence shown here is derived from an EMBL/GenBank/DDBJ whole genome shotgun (WGS) entry which is preliminary data.</text>
</comment>
<proteinExistence type="predicted"/>
<organism evidence="2 3">
    <name type="scientific">Patella caerulea</name>
    <name type="common">Rayed Mediterranean limpet</name>
    <dbReference type="NCBI Taxonomy" id="87958"/>
    <lineage>
        <taxon>Eukaryota</taxon>
        <taxon>Metazoa</taxon>
        <taxon>Spiralia</taxon>
        <taxon>Lophotrochozoa</taxon>
        <taxon>Mollusca</taxon>
        <taxon>Gastropoda</taxon>
        <taxon>Patellogastropoda</taxon>
        <taxon>Patelloidea</taxon>
        <taxon>Patellidae</taxon>
        <taxon>Patella</taxon>
    </lineage>
</organism>
<accession>A0AAN8PQ60</accession>
<protein>
    <submittedName>
        <fullName evidence="2">Uncharacterized protein</fullName>
    </submittedName>
</protein>
<evidence type="ECO:0000256" key="1">
    <source>
        <dbReference type="SAM" id="MobiDB-lite"/>
    </source>
</evidence>
<reference evidence="2 3" key="1">
    <citation type="submission" date="2024-01" db="EMBL/GenBank/DDBJ databases">
        <title>The genome of the rayed Mediterranean limpet Patella caerulea (Linnaeus, 1758).</title>
        <authorList>
            <person name="Anh-Thu Weber A."/>
            <person name="Halstead-Nussloch G."/>
        </authorList>
    </citation>
    <scope>NUCLEOTIDE SEQUENCE [LARGE SCALE GENOMIC DNA]</scope>
    <source>
        <strain evidence="2">AATW-2023a</strain>
        <tissue evidence="2">Whole specimen</tissue>
    </source>
</reference>
<gene>
    <name evidence="2" type="ORF">SNE40_017581</name>
</gene>